<evidence type="ECO:0000313" key="1">
    <source>
        <dbReference type="EMBL" id="CDQ22600.1"/>
    </source>
</evidence>
<sequence length="41" mass="4863">MSDRLYVRETTEHDEEGTPLTVIPVYDSKPEKFSYLIFLDK</sequence>
<reference evidence="1 2" key="2">
    <citation type="submission" date="2014-05" db="EMBL/GenBank/DDBJ databases">
        <title>Draft genome sequence of Halobacillus karajensis HK-03.</title>
        <authorList>
            <person name="Khelaifia S."/>
            <person name="Croce O."/>
            <person name="Lagier J.C."/>
            <person name="Raoult D."/>
        </authorList>
    </citation>
    <scope>NUCLEOTIDE SEQUENCE [LARGE SCALE GENOMIC DNA]</scope>
    <source>
        <strain evidence="1 2">HD-03</strain>
    </source>
</reference>
<name>A0A059NW90_9BACI</name>
<comment type="caution">
    <text evidence="1">The sequence shown here is derived from an EMBL/GenBank/DDBJ whole genome shotgun (WGS) entry which is preliminary data.</text>
</comment>
<dbReference type="EMBL" id="CCDI010000001">
    <property type="protein sequence ID" value="CDQ22600.1"/>
    <property type="molecule type" value="Genomic_DNA"/>
</dbReference>
<protein>
    <submittedName>
        <fullName evidence="1">Uncharacterized protein</fullName>
    </submittedName>
</protein>
<organism evidence="1 2">
    <name type="scientific">Halobacillus karajensis</name>
    <dbReference type="NCBI Taxonomy" id="195088"/>
    <lineage>
        <taxon>Bacteria</taxon>
        <taxon>Bacillati</taxon>
        <taxon>Bacillota</taxon>
        <taxon>Bacilli</taxon>
        <taxon>Bacillales</taxon>
        <taxon>Bacillaceae</taxon>
        <taxon>Halobacillus</taxon>
    </lineage>
</organism>
<dbReference type="AlphaFoldDB" id="A0A059NW90"/>
<proteinExistence type="predicted"/>
<accession>A0A059NW90</accession>
<reference evidence="2" key="1">
    <citation type="submission" date="2014-03" db="EMBL/GenBank/DDBJ databases">
        <authorList>
            <person name="Urmite Genomes U."/>
        </authorList>
    </citation>
    <scope>NUCLEOTIDE SEQUENCE [LARGE SCALE GENOMIC DNA]</scope>
    <source>
        <strain evidence="2">HD-03</strain>
    </source>
</reference>
<keyword evidence="2" id="KW-1185">Reference proteome</keyword>
<dbReference type="RefSeq" id="WP_269319988.1">
    <property type="nucleotide sequence ID" value="NZ_CCDI010000001.1"/>
</dbReference>
<evidence type="ECO:0000313" key="2">
    <source>
        <dbReference type="Proteomes" id="UP000028868"/>
    </source>
</evidence>
<gene>
    <name evidence="1" type="ORF">BN983_00813</name>
</gene>
<dbReference type="Proteomes" id="UP000028868">
    <property type="component" value="Unassembled WGS sequence"/>
</dbReference>